<reference evidence="1" key="1">
    <citation type="submission" date="2023-08" db="EMBL/GenBank/DDBJ databases">
        <authorList>
            <person name="Alioto T."/>
            <person name="Alioto T."/>
            <person name="Gomez Garrido J."/>
        </authorList>
    </citation>
    <scope>NUCLEOTIDE SEQUENCE</scope>
</reference>
<protein>
    <submittedName>
        <fullName evidence="1">Uncharacterized protein</fullName>
    </submittedName>
</protein>
<dbReference type="EMBL" id="OX597814">
    <property type="protein sequence ID" value="CAI9716118.1"/>
    <property type="molecule type" value="Genomic_DNA"/>
</dbReference>
<dbReference type="Proteomes" id="UP001162480">
    <property type="component" value="Chromosome 1"/>
</dbReference>
<organism evidence="1 2">
    <name type="scientific">Octopus vulgaris</name>
    <name type="common">Common octopus</name>
    <dbReference type="NCBI Taxonomy" id="6645"/>
    <lineage>
        <taxon>Eukaryota</taxon>
        <taxon>Metazoa</taxon>
        <taxon>Spiralia</taxon>
        <taxon>Lophotrochozoa</taxon>
        <taxon>Mollusca</taxon>
        <taxon>Cephalopoda</taxon>
        <taxon>Coleoidea</taxon>
        <taxon>Octopodiformes</taxon>
        <taxon>Octopoda</taxon>
        <taxon>Incirrata</taxon>
        <taxon>Octopodidae</taxon>
        <taxon>Octopus</taxon>
    </lineage>
</organism>
<accession>A0AA36AH93</accession>
<sequence length="71" mass="8084">MNSICIASSLAFESSRSEFRSLVLVLSENFDSCDISMPYEIKNYKRLLPEPYSGKSSTLFSYGLVMKNTMR</sequence>
<evidence type="ECO:0000313" key="2">
    <source>
        <dbReference type="Proteomes" id="UP001162480"/>
    </source>
</evidence>
<gene>
    <name evidence="1" type="ORF">OCTVUL_1B005671</name>
</gene>
<keyword evidence="2" id="KW-1185">Reference proteome</keyword>
<evidence type="ECO:0000313" key="1">
    <source>
        <dbReference type="EMBL" id="CAI9716118.1"/>
    </source>
</evidence>
<proteinExistence type="predicted"/>
<dbReference type="AlphaFoldDB" id="A0AA36AH93"/>
<name>A0AA36AH93_OCTVU</name>